<feature type="compositionally biased region" description="Polar residues" evidence="1">
    <location>
        <begin position="28"/>
        <end position="40"/>
    </location>
</feature>
<comment type="caution">
    <text evidence="2">The sequence shown here is derived from an EMBL/GenBank/DDBJ whole genome shotgun (WGS) entry which is preliminary data.</text>
</comment>
<dbReference type="OrthoDB" id="3047665at2759"/>
<dbReference type="Proteomes" id="UP000567179">
    <property type="component" value="Unassembled WGS sequence"/>
</dbReference>
<feature type="compositionally biased region" description="Polar residues" evidence="1">
    <location>
        <begin position="202"/>
        <end position="212"/>
    </location>
</feature>
<reference evidence="2 3" key="1">
    <citation type="journal article" date="2020" name="ISME J.">
        <title>Uncovering the hidden diversity of litter-decomposition mechanisms in mushroom-forming fungi.</title>
        <authorList>
            <person name="Floudas D."/>
            <person name="Bentzer J."/>
            <person name="Ahren D."/>
            <person name="Johansson T."/>
            <person name="Persson P."/>
            <person name="Tunlid A."/>
        </authorList>
    </citation>
    <scope>NUCLEOTIDE SEQUENCE [LARGE SCALE GENOMIC DNA]</scope>
    <source>
        <strain evidence="2 3">CBS 101986</strain>
    </source>
</reference>
<dbReference type="EMBL" id="JAACJJ010000059">
    <property type="protein sequence ID" value="KAF5309538.1"/>
    <property type="molecule type" value="Genomic_DNA"/>
</dbReference>
<organism evidence="2 3">
    <name type="scientific">Psilocybe cf. subviscida</name>
    <dbReference type="NCBI Taxonomy" id="2480587"/>
    <lineage>
        <taxon>Eukaryota</taxon>
        <taxon>Fungi</taxon>
        <taxon>Dikarya</taxon>
        <taxon>Basidiomycota</taxon>
        <taxon>Agaricomycotina</taxon>
        <taxon>Agaricomycetes</taxon>
        <taxon>Agaricomycetidae</taxon>
        <taxon>Agaricales</taxon>
        <taxon>Agaricineae</taxon>
        <taxon>Strophariaceae</taxon>
        <taxon>Psilocybe</taxon>
    </lineage>
</organism>
<evidence type="ECO:0000256" key="1">
    <source>
        <dbReference type="SAM" id="MobiDB-lite"/>
    </source>
</evidence>
<sequence>MTGLGAPNDWTDAALGSESDESLDQIKPSRTQPRPMSTVASMKERSRPLSSATTGTIGTTVTIIRPNNFTMRFSGAPGHPVHPRHFLKEFRIAMRDLGMTSDKEQIEAFEDYLVVESPAEKWYFSVRDIYTRTVALGDERPWNTFQIEFQARFPGEAFVDPAVPLSPTDRPVASAIKCVKFRQNAAVSAYIKATWKMGPTSQISDIETSKPQTEAGGESEMDEVRSVKLGKFKPIATEETFELANYGIPNGAQVRFTSHVWGVGEYSSEEDQWFIHDATATKGADFRQSGTAFKGWFNHTGKFDL</sequence>
<protein>
    <submittedName>
        <fullName evidence="2">Uncharacterized protein</fullName>
    </submittedName>
</protein>
<dbReference type="AlphaFoldDB" id="A0A8H5ERK8"/>
<evidence type="ECO:0000313" key="2">
    <source>
        <dbReference type="EMBL" id="KAF5309538.1"/>
    </source>
</evidence>
<accession>A0A8H5ERK8</accession>
<name>A0A8H5ERK8_9AGAR</name>
<feature type="region of interest" description="Disordered" evidence="1">
    <location>
        <begin position="1"/>
        <end position="54"/>
    </location>
</feature>
<gene>
    <name evidence="2" type="ORF">D9619_012316</name>
</gene>
<feature type="region of interest" description="Disordered" evidence="1">
    <location>
        <begin position="202"/>
        <end position="223"/>
    </location>
</feature>
<proteinExistence type="predicted"/>
<evidence type="ECO:0000313" key="3">
    <source>
        <dbReference type="Proteomes" id="UP000567179"/>
    </source>
</evidence>
<keyword evidence="3" id="KW-1185">Reference proteome</keyword>